<keyword evidence="7" id="KW-0406">Ion transport</keyword>
<keyword evidence="4 10" id="KW-0812">Transmembrane</keyword>
<evidence type="ECO:0000256" key="8">
    <source>
        <dbReference type="ARBA" id="ARBA00023136"/>
    </source>
</evidence>
<evidence type="ECO:0000256" key="2">
    <source>
        <dbReference type="ARBA" id="ARBA00022448"/>
    </source>
</evidence>
<organism evidence="12">
    <name type="scientific">marine sediment metagenome</name>
    <dbReference type="NCBI Taxonomy" id="412755"/>
    <lineage>
        <taxon>unclassified sequences</taxon>
        <taxon>metagenomes</taxon>
        <taxon>ecological metagenomes</taxon>
    </lineage>
</organism>
<evidence type="ECO:0000256" key="4">
    <source>
        <dbReference type="ARBA" id="ARBA00022692"/>
    </source>
</evidence>
<dbReference type="PANTHER" id="PTHR43562">
    <property type="entry name" value="NAPA-TYPE SODIUM/HYDROGEN ANTIPORTER"/>
    <property type="match status" value="1"/>
</dbReference>
<evidence type="ECO:0000256" key="3">
    <source>
        <dbReference type="ARBA" id="ARBA00022449"/>
    </source>
</evidence>
<dbReference type="GO" id="GO:0016020">
    <property type="term" value="C:membrane"/>
    <property type="evidence" value="ECO:0007669"/>
    <property type="project" value="UniProtKB-SubCell"/>
</dbReference>
<dbReference type="GO" id="GO:0015297">
    <property type="term" value="F:antiporter activity"/>
    <property type="evidence" value="ECO:0007669"/>
    <property type="project" value="UniProtKB-KW"/>
</dbReference>
<accession>X1MVN8</accession>
<feature type="transmembrane region" description="Helical" evidence="10">
    <location>
        <begin position="28"/>
        <end position="49"/>
    </location>
</feature>
<dbReference type="GO" id="GO:0006814">
    <property type="term" value="P:sodium ion transport"/>
    <property type="evidence" value="ECO:0007669"/>
    <property type="project" value="UniProtKB-KW"/>
</dbReference>
<proteinExistence type="predicted"/>
<keyword evidence="8 10" id="KW-0472">Membrane</keyword>
<evidence type="ECO:0000259" key="11">
    <source>
        <dbReference type="Pfam" id="PF00999"/>
    </source>
</evidence>
<keyword evidence="6" id="KW-0915">Sodium</keyword>
<reference evidence="12" key="1">
    <citation type="journal article" date="2014" name="Front. Microbiol.">
        <title>High frequency of phylogenetically diverse reductive dehalogenase-homologous genes in deep subseafloor sedimentary metagenomes.</title>
        <authorList>
            <person name="Kawai M."/>
            <person name="Futagami T."/>
            <person name="Toyoda A."/>
            <person name="Takaki Y."/>
            <person name="Nishi S."/>
            <person name="Hori S."/>
            <person name="Arai W."/>
            <person name="Tsubouchi T."/>
            <person name="Morono Y."/>
            <person name="Uchiyama I."/>
            <person name="Ito T."/>
            <person name="Fujiyama A."/>
            <person name="Inagaki F."/>
            <person name="Takami H."/>
        </authorList>
    </citation>
    <scope>NUCLEOTIDE SEQUENCE</scope>
    <source>
        <strain evidence="12">Expedition CK06-06</strain>
    </source>
</reference>
<evidence type="ECO:0000256" key="6">
    <source>
        <dbReference type="ARBA" id="ARBA00023053"/>
    </source>
</evidence>
<dbReference type="Pfam" id="PF00999">
    <property type="entry name" value="Na_H_Exchanger"/>
    <property type="match status" value="1"/>
</dbReference>
<protein>
    <recommendedName>
        <fullName evidence="11">Cation/H+ exchanger transmembrane domain-containing protein</fullName>
    </recommendedName>
</protein>
<evidence type="ECO:0000256" key="1">
    <source>
        <dbReference type="ARBA" id="ARBA00004141"/>
    </source>
</evidence>
<dbReference type="PANTHER" id="PTHR43562:SF3">
    <property type="entry name" value="SODIUM ION_PROTON EXCHANGER (EUROFUNG)"/>
    <property type="match status" value="1"/>
</dbReference>
<dbReference type="EMBL" id="BARV01019580">
    <property type="protein sequence ID" value="GAI18775.1"/>
    <property type="molecule type" value="Genomic_DNA"/>
</dbReference>
<dbReference type="Gene3D" id="1.20.1530.20">
    <property type="match status" value="1"/>
</dbReference>
<keyword evidence="9" id="KW-0739">Sodium transport</keyword>
<keyword evidence="5 10" id="KW-1133">Transmembrane helix</keyword>
<keyword evidence="3" id="KW-0050">Antiport</keyword>
<dbReference type="InterPro" id="IPR006153">
    <property type="entry name" value="Cation/H_exchanger_TM"/>
</dbReference>
<dbReference type="AlphaFoldDB" id="X1MVN8"/>
<evidence type="ECO:0000256" key="5">
    <source>
        <dbReference type="ARBA" id="ARBA00022989"/>
    </source>
</evidence>
<comment type="subcellular location">
    <subcellularLocation>
        <location evidence="1">Membrane</location>
        <topology evidence="1">Multi-pass membrane protein</topology>
    </subcellularLocation>
</comment>
<evidence type="ECO:0000256" key="7">
    <source>
        <dbReference type="ARBA" id="ARBA00023065"/>
    </source>
</evidence>
<gene>
    <name evidence="12" type="ORF">S06H3_32879</name>
</gene>
<evidence type="ECO:0000256" key="9">
    <source>
        <dbReference type="ARBA" id="ARBA00023201"/>
    </source>
</evidence>
<feature type="transmembrane region" description="Helical" evidence="10">
    <location>
        <begin position="61"/>
        <end position="80"/>
    </location>
</feature>
<sequence length="106" mass="11550">MEFLLAILVLLLFAKLFGEILHHYGFSSLIGEVTVGIVLGPALLGWIIITPGEPTSEAIRGVAMLGLIVLMLVAGMNSRFDMLMKVRFKALAATNARMYRINSSTI</sequence>
<evidence type="ECO:0000313" key="12">
    <source>
        <dbReference type="EMBL" id="GAI18775.1"/>
    </source>
</evidence>
<comment type="caution">
    <text evidence="12">The sequence shown here is derived from an EMBL/GenBank/DDBJ whole genome shotgun (WGS) entry which is preliminary data.</text>
</comment>
<evidence type="ECO:0000256" key="10">
    <source>
        <dbReference type="SAM" id="Phobius"/>
    </source>
</evidence>
<feature type="domain" description="Cation/H+ exchanger transmembrane" evidence="11">
    <location>
        <begin position="9"/>
        <end position="91"/>
    </location>
</feature>
<dbReference type="GO" id="GO:1902600">
    <property type="term" value="P:proton transmembrane transport"/>
    <property type="evidence" value="ECO:0007669"/>
    <property type="project" value="InterPro"/>
</dbReference>
<dbReference type="InterPro" id="IPR038770">
    <property type="entry name" value="Na+/solute_symporter_sf"/>
</dbReference>
<keyword evidence="2" id="KW-0813">Transport</keyword>
<name>X1MVN8_9ZZZZ</name>